<dbReference type="GO" id="GO:0016747">
    <property type="term" value="F:acyltransferase activity, transferring groups other than amino-acyl groups"/>
    <property type="evidence" value="ECO:0007669"/>
    <property type="project" value="InterPro"/>
</dbReference>
<dbReference type="Gene3D" id="3.40.630.30">
    <property type="match status" value="1"/>
</dbReference>
<dbReference type="CDD" id="cd04301">
    <property type="entry name" value="NAT_SF"/>
    <property type="match status" value="1"/>
</dbReference>
<accession>A0A0C2YYL4</accession>
<organism evidence="2 3">
    <name type="scientific">Paramagnetospirillum magnetotacticum MS-1</name>
    <dbReference type="NCBI Taxonomy" id="272627"/>
    <lineage>
        <taxon>Bacteria</taxon>
        <taxon>Pseudomonadati</taxon>
        <taxon>Pseudomonadota</taxon>
        <taxon>Alphaproteobacteria</taxon>
        <taxon>Rhodospirillales</taxon>
        <taxon>Magnetospirillaceae</taxon>
        <taxon>Paramagnetospirillum</taxon>
    </lineage>
</organism>
<dbReference type="PANTHER" id="PTHR43415:SF3">
    <property type="entry name" value="GNAT-FAMILY ACETYLTRANSFERASE"/>
    <property type="match status" value="1"/>
</dbReference>
<protein>
    <submittedName>
        <fullName evidence="2">Putative acetyltransferase</fullName>
    </submittedName>
</protein>
<name>A0A0C2YYL4_PARME</name>
<reference evidence="2 3" key="1">
    <citation type="submission" date="2015-01" db="EMBL/GenBank/DDBJ databases">
        <title>Genome Sequence of Magnetospirillum magnetotacticum Strain MS-1.</title>
        <authorList>
            <person name="Marinov G.K."/>
            <person name="Smalley M.D."/>
            <person name="DeSalvo G."/>
        </authorList>
    </citation>
    <scope>NUCLEOTIDE SEQUENCE [LARGE SCALE GENOMIC DNA]</scope>
    <source>
        <strain evidence="2 3">MS-1</strain>
    </source>
</reference>
<dbReference type="PANTHER" id="PTHR43415">
    <property type="entry name" value="SPERMIDINE N(1)-ACETYLTRANSFERASE"/>
    <property type="match status" value="1"/>
</dbReference>
<dbReference type="EMBL" id="JXSL01000020">
    <property type="protein sequence ID" value="KIM00169.1"/>
    <property type="molecule type" value="Genomic_DNA"/>
</dbReference>
<gene>
    <name evidence="2" type="ORF">CCC_02957</name>
</gene>
<dbReference type="Pfam" id="PF13302">
    <property type="entry name" value="Acetyltransf_3"/>
    <property type="match status" value="1"/>
</dbReference>
<evidence type="ECO:0000313" key="2">
    <source>
        <dbReference type="EMBL" id="KIM00169.1"/>
    </source>
</evidence>
<dbReference type="InterPro" id="IPR016181">
    <property type="entry name" value="Acyl_CoA_acyltransferase"/>
</dbReference>
<dbReference type="InterPro" id="IPR000182">
    <property type="entry name" value="GNAT_dom"/>
</dbReference>
<dbReference type="STRING" id="272627.CCC_02957"/>
<keyword evidence="3" id="KW-1185">Reference proteome</keyword>
<dbReference type="RefSeq" id="WP_009868735.1">
    <property type="nucleotide sequence ID" value="NZ_JXSL01000020.1"/>
</dbReference>
<sequence>MTAPPFILRAPRPEDVAAYCGFLSDPDVHIWLEDRCQRPLSLPEIQAFVLGPAWCRWAIECDGAFVGLTGLEDYDPARGTARFFIVIGDRKLWGRGLGEAVIRRVLEHGFHGLGLRKIVSDFMAPNQGSRRIHERAGFREEGCARDDSWRRGGWVDRVYVAIFKDEFDAQSQGAPS</sequence>
<feature type="domain" description="N-acetyltransferase" evidence="1">
    <location>
        <begin position="6"/>
        <end position="165"/>
    </location>
</feature>
<comment type="caution">
    <text evidence="2">The sequence shown here is derived from an EMBL/GenBank/DDBJ whole genome shotgun (WGS) entry which is preliminary data.</text>
</comment>
<dbReference type="PROSITE" id="PS51186">
    <property type="entry name" value="GNAT"/>
    <property type="match status" value="1"/>
</dbReference>
<evidence type="ECO:0000313" key="3">
    <source>
        <dbReference type="Proteomes" id="UP000031971"/>
    </source>
</evidence>
<dbReference type="SUPFAM" id="SSF55729">
    <property type="entry name" value="Acyl-CoA N-acyltransferases (Nat)"/>
    <property type="match status" value="1"/>
</dbReference>
<evidence type="ECO:0000259" key="1">
    <source>
        <dbReference type="PROSITE" id="PS51186"/>
    </source>
</evidence>
<dbReference type="OrthoDB" id="5358891at2"/>
<dbReference type="AlphaFoldDB" id="A0A0C2YYL4"/>
<dbReference type="Proteomes" id="UP000031971">
    <property type="component" value="Unassembled WGS sequence"/>
</dbReference>
<keyword evidence="2" id="KW-0808">Transferase</keyword>
<proteinExistence type="predicted"/>